<dbReference type="GO" id="GO:0008745">
    <property type="term" value="F:N-acetylmuramoyl-L-alanine amidase activity"/>
    <property type="evidence" value="ECO:0007669"/>
    <property type="project" value="InterPro"/>
</dbReference>
<dbReference type="InterPro" id="IPR018247">
    <property type="entry name" value="EF_Hand_1_Ca_BS"/>
</dbReference>
<dbReference type="EMBL" id="JABKAU010000005">
    <property type="protein sequence ID" value="NVO30285.1"/>
    <property type="molecule type" value="Genomic_DNA"/>
</dbReference>
<keyword evidence="3" id="KW-1185">Reference proteome</keyword>
<dbReference type="SUPFAM" id="SSF55846">
    <property type="entry name" value="N-acetylmuramoyl-L-alanine amidase-like"/>
    <property type="match status" value="1"/>
</dbReference>
<protein>
    <submittedName>
        <fullName evidence="2">N-acetylmuramoyl-L-alanine amidase</fullName>
    </submittedName>
</protein>
<dbReference type="InterPro" id="IPR036505">
    <property type="entry name" value="Amidase/PGRP_sf"/>
</dbReference>
<name>A0A7Y7U5B4_9BACT</name>
<sequence>MRKLRRIIVHFTGAAATQSVPSILNYWKTAHPTWKGRPGYHVIVEPNGTAHRLQPDADYTNGVAGFNLTALHVCFIGNGAMTQAQAATIIKRIHHWLKLYGPLDVCGHRDLSPDRNGDGIITPNEWVKACPGFDVRPWWAGVLAGEKNCKA</sequence>
<evidence type="ECO:0000313" key="2">
    <source>
        <dbReference type="EMBL" id="NVO30285.1"/>
    </source>
</evidence>
<evidence type="ECO:0000259" key="1">
    <source>
        <dbReference type="Pfam" id="PF01510"/>
    </source>
</evidence>
<dbReference type="PROSITE" id="PS00018">
    <property type="entry name" value="EF_HAND_1"/>
    <property type="match status" value="1"/>
</dbReference>
<dbReference type="CDD" id="cd06583">
    <property type="entry name" value="PGRP"/>
    <property type="match status" value="1"/>
</dbReference>
<accession>A0A7Y7U5B4</accession>
<dbReference type="GO" id="GO:0009253">
    <property type="term" value="P:peptidoglycan catabolic process"/>
    <property type="evidence" value="ECO:0007669"/>
    <property type="project" value="InterPro"/>
</dbReference>
<comment type="caution">
    <text evidence="2">The sequence shown here is derived from an EMBL/GenBank/DDBJ whole genome shotgun (WGS) entry which is preliminary data.</text>
</comment>
<dbReference type="Gene3D" id="3.40.80.10">
    <property type="entry name" value="Peptidoglycan recognition protein-like"/>
    <property type="match status" value="1"/>
</dbReference>
<organism evidence="2 3">
    <name type="scientific">Hymenobacter lapidiphilus</name>
    <dbReference type="NCBI Taxonomy" id="2608003"/>
    <lineage>
        <taxon>Bacteria</taxon>
        <taxon>Pseudomonadati</taxon>
        <taxon>Bacteroidota</taxon>
        <taxon>Cytophagia</taxon>
        <taxon>Cytophagales</taxon>
        <taxon>Hymenobacteraceae</taxon>
        <taxon>Hymenobacter</taxon>
    </lineage>
</organism>
<dbReference type="AlphaFoldDB" id="A0A7Y7U5B4"/>
<dbReference type="Pfam" id="PF01510">
    <property type="entry name" value="Amidase_2"/>
    <property type="match status" value="1"/>
</dbReference>
<reference evidence="2 3" key="1">
    <citation type="submission" date="2020-05" db="EMBL/GenBank/DDBJ databases">
        <title>Hymenobacter terrestris sp. nov. and Hymenobacter lapidiphilus sp. nov., isolated from regoliths in Antarctica.</title>
        <authorList>
            <person name="Sedlacek I."/>
            <person name="Pantucek R."/>
            <person name="Zeman M."/>
            <person name="Holochova P."/>
            <person name="Kralova S."/>
            <person name="Stankova E."/>
            <person name="Sedo O."/>
            <person name="Micenkova L."/>
            <person name="Svec P."/>
            <person name="Gupta V."/>
            <person name="Sood U."/>
            <person name="Korpole U.S."/>
            <person name="Lal R."/>
        </authorList>
    </citation>
    <scope>NUCLEOTIDE SEQUENCE [LARGE SCALE GENOMIC DNA]</scope>
    <source>
        <strain evidence="2 3">P5342</strain>
    </source>
</reference>
<gene>
    <name evidence="2" type="ORF">HW554_03620</name>
</gene>
<evidence type="ECO:0000313" key="3">
    <source>
        <dbReference type="Proteomes" id="UP000565521"/>
    </source>
</evidence>
<dbReference type="Proteomes" id="UP000565521">
    <property type="component" value="Unassembled WGS sequence"/>
</dbReference>
<feature type="domain" description="N-acetylmuramoyl-L-alanine amidase" evidence="1">
    <location>
        <begin position="3"/>
        <end position="112"/>
    </location>
</feature>
<dbReference type="RefSeq" id="WP_176906990.1">
    <property type="nucleotide sequence ID" value="NZ_JABKAU010000005.1"/>
</dbReference>
<proteinExistence type="predicted"/>
<dbReference type="InterPro" id="IPR002502">
    <property type="entry name" value="Amidase_domain"/>
</dbReference>